<evidence type="ECO:0000256" key="7">
    <source>
        <dbReference type="ARBA" id="ARBA00022857"/>
    </source>
</evidence>
<keyword evidence="5 10" id="KW-0479">Metal-binding</keyword>
<evidence type="ECO:0000256" key="13">
    <source>
        <dbReference type="PIRSR" id="PIRSR000108-3"/>
    </source>
</evidence>
<dbReference type="GO" id="GO:0051287">
    <property type="term" value="F:NAD binding"/>
    <property type="evidence" value="ECO:0007669"/>
    <property type="project" value="InterPro"/>
</dbReference>
<dbReference type="PIRSF" id="PIRSF000108">
    <property type="entry name" value="IDH_NADP"/>
    <property type="match status" value="1"/>
</dbReference>
<evidence type="ECO:0000256" key="10">
    <source>
        <dbReference type="PIRNR" id="PIRNR000108"/>
    </source>
</evidence>
<dbReference type="GO" id="GO:0004450">
    <property type="term" value="F:isocitrate dehydrogenase (NADP+) activity"/>
    <property type="evidence" value="ECO:0007669"/>
    <property type="project" value="UniProtKB-EC"/>
</dbReference>
<feature type="site" description="Critical for catalysis" evidence="11">
    <location>
        <position position="177"/>
    </location>
</feature>
<evidence type="ECO:0000256" key="3">
    <source>
        <dbReference type="ARBA" id="ARBA00022435"/>
    </source>
</evidence>
<comment type="cofactor">
    <cofactor evidence="1">
        <name>Mn(2+)</name>
        <dbReference type="ChEBI" id="CHEBI:29035"/>
    </cofactor>
</comment>
<proteinExistence type="inferred from homology"/>
<feature type="binding site" evidence="12">
    <location>
        <position position="114"/>
    </location>
    <ligand>
        <name>D-threo-isocitrate</name>
        <dbReference type="ChEBI" id="CHEBI:15562"/>
    </ligand>
</feature>
<evidence type="ECO:0000256" key="2">
    <source>
        <dbReference type="ARBA" id="ARBA00007769"/>
    </source>
</evidence>
<feature type="binding site" evidence="12">
    <location>
        <position position="147"/>
    </location>
    <ligand>
        <name>D-threo-isocitrate</name>
        <dbReference type="ChEBI" id="CHEBI:15562"/>
    </ligand>
</feature>
<evidence type="ECO:0000259" key="14">
    <source>
        <dbReference type="SMART" id="SM01329"/>
    </source>
</evidence>
<evidence type="ECO:0000313" key="16">
    <source>
        <dbReference type="Proteomes" id="UP001458880"/>
    </source>
</evidence>
<comment type="cofactor">
    <cofactor evidence="10 13">
        <name>Mg(2+)</name>
        <dbReference type="ChEBI" id="CHEBI:18420"/>
    </cofactor>
    <cofactor evidence="10 13">
        <name>Mn(2+)</name>
        <dbReference type="ChEBI" id="CHEBI:29035"/>
    </cofactor>
    <text evidence="10 13">Binds 1 Mg(2+) or Mn(2+) ion per subunit.</text>
</comment>
<feature type="binding site" evidence="12">
    <location>
        <position position="170"/>
    </location>
    <ligand>
        <name>D-threo-isocitrate</name>
        <dbReference type="ChEBI" id="CHEBI:15562"/>
    </ligand>
</feature>
<dbReference type="GO" id="GO:0006739">
    <property type="term" value="P:NADP+ metabolic process"/>
    <property type="evidence" value="ECO:0007669"/>
    <property type="project" value="TreeGrafter"/>
</dbReference>
<evidence type="ECO:0000256" key="12">
    <source>
        <dbReference type="PIRSR" id="PIRSR000108-2"/>
    </source>
</evidence>
<sequence>MASSKLFAKFHITVKSVQNQTKVLVNISPTHNRKYSTRSKIIVEKPIVEIGGDEMSKVIFDKVKKKLIIPFVNLERDYYDCSLKNRNRTENEIVSGAIEAVKRYSAGVKCPTITPNEKMIKDYNLKQIIFPSPNVMIRSALDGTQLREPIICKGVSKFVPKWSRPIIMCRHTFGDQYGGKDIMLNEPGTVSLLYTTDSGQFYKYDFDIRSKGVAMLTYNTEDSIKSFAESCFKVALERGYPLYFTSKFTHLKKYDQMFVNVFQELYNTKYKTLFEKAKLKYEHRLVDEMAAYAIKSTGGFVWALKSYDGDVLSDIIGQGFGSMGMMTNTFLSHDGKTVLTEPAHGTITRHYKRYQKGKATSTNPLSTIFAWTRCLRHRAQLDSNYELLQFTNTIEKCTKETVEEGHLTRDLALCTYGHNFQDNICISTDNIINIIADKLDVQFEKLFNEEEIEVKMTPP</sequence>
<keyword evidence="8 10" id="KW-0560">Oxidoreductase</keyword>
<evidence type="ECO:0000256" key="6">
    <source>
        <dbReference type="ARBA" id="ARBA00022842"/>
    </source>
</evidence>
<dbReference type="EMBL" id="JASPKY010000054">
    <property type="protein sequence ID" value="KAK9744858.1"/>
    <property type="molecule type" value="Genomic_DNA"/>
</dbReference>
<gene>
    <name evidence="15" type="ORF">QE152_g7352</name>
</gene>
<dbReference type="InterPro" id="IPR024084">
    <property type="entry name" value="IsoPropMal-DH-like_dom"/>
</dbReference>
<evidence type="ECO:0000256" key="4">
    <source>
        <dbReference type="ARBA" id="ARBA00022532"/>
    </source>
</evidence>
<feature type="binding site" evidence="12">
    <location>
        <begin position="132"/>
        <end position="138"/>
    </location>
    <ligand>
        <name>D-threo-isocitrate</name>
        <dbReference type="ChEBI" id="CHEBI:15562"/>
    </ligand>
</feature>
<evidence type="ECO:0000256" key="9">
    <source>
        <dbReference type="ARBA" id="ARBA00023211"/>
    </source>
</evidence>
<dbReference type="NCBIfam" id="NF006156">
    <property type="entry name" value="PRK08299.1"/>
    <property type="match status" value="1"/>
</dbReference>
<keyword evidence="16" id="KW-1185">Reference proteome</keyword>
<dbReference type="GO" id="GO:0005739">
    <property type="term" value="C:mitochondrion"/>
    <property type="evidence" value="ECO:0007669"/>
    <property type="project" value="TreeGrafter"/>
</dbReference>
<dbReference type="EC" id="1.1.1.42" evidence="10"/>
<dbReference type="GO" id="GO:0006099">
    <property type="term" value="P:tricarboxylic acid cycle"/>
    <property type="evidence" value="ECO:0007669"/>
    <property type="project" value="UniProtKB-KW"/>
</dbReference>
<dbReference type="Gene3D" id="3.40.718.10">
    <property type="entry name" value="Isopropylmalate Dehydrogenase"/>
    <property type="match status" value="1"/>
</dbReference>
<dbReference type="GO" id="GO:0005829">
    <property type="term" value="C:cytosol"/>
    <property type="evidence" value="ECO:0007669"/>
    <property type="project" value="TreeGrafter"/>
</dbReference>
<dbReference type="GO" id="GO:0006097">
    <property type="term" value="P:glyoxylate cycle"/>
    <property type="evidence" value="ECO:0007669"/>
    <property type="project" value="UniProtKB-KW"/>
</dbReference>
<feature type="binding site" evidence="13">
    <location>
        <position position="287"/>
    </location>
    <ligand>
        <name>Mn(2+)</name>
        <dbReference type="ChEBI" id="CHEBI:29035"/>
    </ligand>
</feature>
<organism evidence="15 16">
    <name type="scientific">Popillia japonica</name>
    <name type="common">Japanese beetle</name>
    <dbReference type="NCBI Taxonomy" id="7064"/>
    <lineage>
        <taxon>Eukaryota</taxon>
        <taxon>Metazoa</taxon>
        <taxon>Ecdysozoa</taxon>
        <taxon>Arthropoda</taxon>
        <taxon>Hexapoda</taxon>
        <taxon>Insecta</taxon>
        <taxon>Pterygota</taxon>
        <taxon>Neoptera</taxon>
        <taxon>Endopterygota</taxon>
        <taxon>Coleoptera</taxon>
        <taxon>Polyphaga</taxon>
        <taxon>Scarabaeiformia</taxon>
        <taxon>Scarabaeidae</taxon>
        <taxon>Rutelinae</taxon>
        <taxon>Popillia</taxon>
    </lineage>
</organism>
<feature type="site" description="Critical for catalysis" evidence="11">
    <location>
        <position position="247"/>
    </location>
</feature>
<dbReference type="SMART" id="SM01329">
    <property type="entry name" value="Iso_dh"/>
    <property type="match status" value="1"/>
</dbReference>
<evidence type="ECO:0000256" key="1">
    <source>
        <dbReference type="ARBA" id="ARBA00001936"/>
    </source>
</evidence>
<keyword evidence="4 10" id="KW-0816">Tricarboxylic acid cycle</keyword>
<dbReference type="PANTHER" id="PTHR11822:SF21">
    <property type="entry name" value="ISOCITRATE DEHYDROGENASE [NADP], MITOCHONDRIAL"/>
    <property type="match status" value="1"/>
</dbReference>
<accession>A0AAW1MEN6</accession>
<keyword evidence="9 10" id="KW-0464">Manganese</keyword>
<reference evidence="15 16" key="1">
    <citation type="journal article" date="2024" name="BMC Genomics">
        <title>De novo assembly and annotation of Popillia japonica's genome with initial clues to its potential as an invasive pest.</title>
        <authorList>
            <person name="Cucini C."/>
            <person name="Boschi S."/>
            <person name="Funari R."/>
            <person name="Cardaioli E."/>
            <person name="Iannotti N."/>
            <person name="Marturano G."/>
            <person name="Paoli F."/>
            <person name="Bruttini M."/>
            <person name="Carapelli A."/>
            <person name="Frati F."/>
            <person name="Nardi F."/>
        </authorList>
    </citation>
    <scope>NUCLEOTIDE SEQUENCE [LARGE SCALE GENOMIC DNA]</scope>
    <source>
        <strain evidence="15">DMR45628</strain>
    </source>
</reference>
<dbReference type="PROSITE" id="PS00470">
    <property type="entry name" value="IDH_IMDH"/>
    <property type="match status" value="1"/>
</dbReference>
<dbReference type="GO" id="GO:0006102">
    <property type="term" value="P:isocitrate metabolic process"/>
    <property type="evidence" value="ECO:0007669"/>
    <property type="project" value="InterPro"/>
</dbReference>
<dbReference type="SUPFAM" id="SSF53659">
    <property type="entry name" value="Isocitrate/Isopropylmalate dehydrogenase-like"/>
    <property type="match status" value="1"/>
</dbReference>
<dbReference type="InterPro" id="IPR019818">
    <property type="entry name" value="IsoCit/isopropylmalate_DH_CS"/>
</dbReference>
<keyword evidence="3" id="KW-0329">Glyoxylate bypass</keyword>
<comment type="catalytic activity">
    <reaction evidence="10">
        <text>D-threo-isocitrate + NADP(+) = 2-oxoglutarate + CO2 + NADPH</text>
        <dbReference type="Rhea" id="RHEA:19629"/>
        <dbReference type="ChEBI" id="CHEBI:15562"/>
        <dbReference type="ChEBI" id="CHEBI:16526"/>
        <dbReference type="ChEBI" id="CHEBI:16810"/>
        <dbReference type="ChEBI" id="CHEBI:57783"/>
        <dbReference type="ChEBI" id="CHEBI:58349"/>
        <dbReference type="EC" id="1.1.1.42"/>
    </reaction>
</comment>
<name>A0AAW1MEN6_POPJA</name>
<dbReference type="InterPro" id="IPR004790">
    <property type="entry name" value="Isocitrate_DH_NADP"/>
</dbReference>
<dbReference type="AlphaFoldDB" id="A0AAW1MEN6"/>
<keyword evidence="6 10" id="KW-0460">Magnesium</keyword>
<evidence type="ECO:0000256" key="11">
    <source>
        <dbReference type="PIRSR" id="PIRSR000108-1"/>
    </source>
</evidence>
<dbReference type="GO" id="GO:0000287">
    <property type="term" value="F:magnesium ion binding"/>
    <property type="evidence" value="ECO:0007669"/>
    <property type="project" value="InterPro"/>
</dbReference>
<protein>
    <recommendedName>
        <fullName evidence="10">Isocitrate dehydrogenase [NADP]</fullName>
        <ecNumber evidence="10">1.1.1.42</ecNumber>
    </recommendedName>
</protein>
<comment type="caution">
    <text evidence="15">The sequence shown here is derived from an EMBL/GenBank/DDBJ whole genome shotgun (WGS) entry which is preliminary data.</text>
</comment>
<feature type="binding site" evidence="13">
    <location>
        <position position="310"/>
    </location>
    <ligand>
        <name>Mn(2+)</name>
        <dbReference type="ChEBI" id="CHEBI:29035"/>
    </ligand>
</feature>
<evidence type="ECO:0000256" key="8">
    <source>
        <dbReference type="ARBA" id="ARBA00023002"/>
    </source>
</evidence>
<dbReference type="NCBIfam" id="TIGR00127">
    <property type="entry name" value="nadp_idh_euk"/>
    <property type="match status" value="1"/>
</dbReference>
<dbReference type="PANTHER" id="PTHR11822">
    <property type="entry name" value="NADP-SPECIFIC ISOCITRATE DEHYDROGENASE"/>
    <property type="match status" value="1"/>
</dbReference>
<comment type="similarity">
    <text evidence="2 10">Belongs to the isocitrate and isopropylmalate dehydrogenases family.</text>
</comment>
<evidence type="ECO:0000256" key="5">
    <source>
        <dbReference type="ARBA" id="ARBA00022723"/>
    </source>
</evidence>
<dbReference type="Proteomes" id="UP001458880">
    <property type="component" value="Unassembled WGS sequence"/>
</dbReference>
<dbReference type="GO" id="GO:0005777">
    <property type="term" value="C:peroxisome"/>
    <property type="evidence" value="ECO:0007669"/>
    <property type="project" value="TreeGrafter"/>
</dbReference>
<keyword evidence="7 10" id="KW-0521">NADP</keyword>
<dbReference type="Pfam" id="PF00180">
    <property type="entry name" value="Iso_dh"/>
    <property type="match status" value="1"/>
</dbReference>
<feature type="domain" description="Isopropylmalate dehydrogenase-like" evidence="14">
    <location>
        <begin position="46"/>
        <end position="435"/>
    </location>
</feature>
<evidence type="ECO:0000313" key="15">
    <source>
        <dbReference type="EMBL" id="KAK9744858.1"/>
    </source>
</evidence>